<dbReference type="Pfam" id="PF04402">
    <property type="entry name" value="SIMPL"/>
    <property type="match status" value="1"/>
</dbReference>
<dbReference type="EMBL" id="MHSW01000034">
    <property type="protein sequence ID" value="OHA50541.1"/>
    <property type="molecule type" value="Genomic_DNA"/>
</dbReference>
<organism evidence="1 2">
    <name type="scientific">Candidatus Terrybacteria bacterium RIFCSPLOWO2_01_FULL_40_23</name>
    <dbReference type="NCBI Taxonomy" id="1802366"/>
    <lineage>
        <taxon>Bacteria</taxon>
        <taxon>Candidatus Terryibacteriota</taxon>
    </lineage>
</organism>
<dbReference type="Gene3D" id="3.30.110.170">
    <property type="entry name" value="Protein of unknown function (DUF541), domain 1"/>
    <property type="match status" value="1"/>
</dbReference>
<dbReference type="Gene3D" id="3.30.70.2970">
    <property type="entry name" value="Protein of unknown function (DUF541), domain 2"/>
    <property type="match status" value="1"/>
</dbReference>
<evidence type="ECO:0000313" key="1">
    <source>
        <dbReference type="EMBL" id="OHA50541.1"/>
    </source>
</evidence>
<dbReference type="Proteomes" id="UP000176951">
    <property type="component" value="Unassembled WGS sequence"/>
</dbReference>
<name>A0A1G2PSF5_9BACT</name>
<protein>
    <recommendedName>
        <fullName evidence="3">SIMPL domain-containing protein</fullName>
    </recommendedName>
</protein>
<accession>A0A1G2PSF5</accession>
<evidence type="ECO:0000313" key="2">
    <source>
        <dbReference type="Proteomes" id="UP000176951"/>
    </source>
</evidence>
<reference evidence="1 2" key="1">
    <citation type="journal article" date="2016" name="Nat. Commun.">
        <title>Thousands of microbial genomes shed light on interconnected biogeochemical processes in an aquifer system.</title>
        <authorList>
            <person name="Anantharaman K."/>
            <person name="Brown C.T."/>
            <person name="Hug L.A."/>
            <person name="Sharon I."/>
            <person name="Castelle C.J."/>
            <person name="Probst A.J."/>
            <person name="Thomas B.C."/>
            <person name="Singh A."/>
            <person name="Wilkins M.J."/>
            <person name="Karaoz U."/>
            <person name="Brodie E.L."/>
            <person name="Williams K.H."/>
            <person name="Hubbard S.S."/>
            <person name="Banfield J.F."/>
        </authorList>
    </citation>
    <scope>NUCLEOTIDE SEQUENCE [LARGE SCALE GENOMIC DNA]</scope>
</reference>
<comment type="caution">
    <text evidence="1">The sequence shown here is derived from an EMBL/GenBank/DDBJ whole genome shotgun (WGS) entry which is preliminary data.</text>
</comment>
<dbReference type="AlphaFoldDB" id="A0A1G2PSF5"/>
<dbReference type="PANTHER" id="PTHR34387:SF2">
    <property type="entry name" value="SLR1258 PROTEIN"/>
    <property type="match status" value="1"/>
</dbReference>
<sequence>MFMDLQDNLKKVLAGALFIFLMVLSGSKLLETFIDYTNFKSQVPERTIAISAEGKVDAVPDVATLNFSVVSQGKDARTIEDSNTKKMNAVVVFLKEQGISDRDIKTTNYNLNPQYDYNKSFSQIGVPYPIVGYVLTQTLTVKVHELDKIGTILEGAISQGVNESGGVNFDIEDPDELKAQARAEAFAKAREKAEALVAQSGARIGKIVSISENDSYVPYPYAYGMGGALERDAVPPQIQPGTQDVRITVNVVFELI</sequence>
<dbReference type="InterPro" id="IPR052022">
    <property type="entry name" value="26kDa_periplasmic_antigen"/>
</dbReference>
<dbReference type="GO" id="GO:0006974">
    <property type="term" value="P:DNA damage response"/>
    <property type="evidence" value="ECO:0007669"/>
    <property type="project" value="TreeGrafter"/>
</dbReference>
<dbReference type="InterPro" id="IPR007497">
    <property type="entry name" value="SIMPL/DUF541"/>
</dbReference>
<evidence type="ECO:0008006" key="3">
    <source>
        <dbReference type="Google" id="ProtNLM"/>
    </source>
</evidence>
<dbReference type="PANTHER" id="PTHR34387">
    <property type="entry name" value="SLR1258 PROTEIN"/>
    <property type="match status" value="1"/>
</dbReference>
<gene>
    <name evidence="1" type="ORF">A3A97_03130</name>
</gene>
<proteinExistence type="predicted"/>